<protein>
    <recommendedName>
        <fullName evidence="4">DUF4179 domain-containing protein</fullName>
    </recommendedName>
</protein>
<evidence type="ECO:0008006" key="4">
    <source>
        <dbReference type="Google" id="ProtNLM"/>
    </source>
</evidence>
<comment type="caution">
    <text evidence="2">The sequence shown here is derived from an EMBL/GenBank/DDBJ whole genome shotgun (WGS) entry which is preliminary data.</text>
</comment>
<keyword evidence="1" id="KW-0812">Transmembrane</keyword>
<evidence type="ECO:0000256" key="1">
    <source>
        <dbReference type="SAM" id="Phobius"/>
    </source>
</evidence>
<evidence type="ECO:0000313" key="3">
    <source>
        <dbReference type="Proteomes" id="UP000824229"/>
    </source>
</evidence>
<keyword evidence="1" id="KW-0472">Membrane</keyword>
<dbReference type="Proteomes" id="UP000824229">
    <property type="component" value="Unassembled WGS sequence"/>
</dbReference>
<dbReference type="EMBL" id="JAHLFQ010000101">
    <property type="protein sequence ID" value="MBU3804036.1"/>
    <property type="molecule type" value="Genomic_DNA"/>
</dbReference>
<reference evidence="2" key="1">
    <citation type="journal article" date="2021" name="PeerJ">
        <title>Extensive microbial diversity within the chicken gut microbiome revealed by metagenomics and culture.</title>
        <authorList>
            <person name="Gilroy R."/>
            <person name="Ravi A."/>
            <person name="Getino M."/>
            <person name="Pursley I."/>
            <person name="Horton D.L."/>
            <person name="Alikhan N.F."/>
            <person name="Baker D."/>
            <person name="Gharbi K."/>
            <person name="Hall N."/>
            <person name="Watson M."/>
            <person name="Adriaenssens E.M."/>
            <person name="Foster-Nyarko E."/>
            <person name="Jarju S."/>
            <person name="Secka A."/>
            <person name="Antonio M."/>
            <person name="Oren A."/>
            <person name="Chaudhuri R.R."/>
            <person name="La Ragione R."/>
            <person name="Hildebrand F."/>
            <person name="Pallen M.J."/>
        </authorList>
    </citation>
    <scope>NUCLEOTIDE SEQUENCE</scope>
    <source>
        <strain evidence="2">B5-657</strain>
    </source>
</reference>
<organism evidence="2 3">
    <name type="scientific">Candidatus Cellulosilyticum pullistercoris</name>
    <dbReference type="NCBI Taxonomy" id="2838521"/>
    <lineage>
        <taxon>Bacteria</taxon>
        <taxon>Bacillati</taxon>
        <taxon>Bacillota</taxon>
        <taxon>Clostridia</taxon>
        <taxon>Lachnospirales</taxon>
        <taxon>Cellulosilyticaceae</taxon>
        <taxon>Cellulosilyticum</taxon>
    </lineage>
</organism>
<accession>A0A9E2KCB9</accession>
<reference evidence="2" key="2">
    <citation type="submission" date="2021-04" db="EMBL/GenBank/DDBJ databases">
        <authorList>
            <person name="Gilroy R."/>
        </authorList>
    </citation>
    <scope>NUCLEOTIDE SEQUENCE</scope>
    <source>
        <strain evidence="2">B5-657</strain>
    </source>
</reference>
<name>A0A9E2KCB9_9FIRM</name>
<evidence type="ECO:0000313" key="2">
    <source>
        <dbReference type="EMBL" id="MBU3804036.1"/>
    </source>
</evidence>
<dbReference type="AlphaFoldDB" id="A0A9E2KCB9"/>
<keyword evidence="1" id="KW-1133">Transmembrane helix</keyword>
<feature type="transmembrane region" description="Helical" evidence="1">
    <location>
        <begin position="62"/>
        <end position="80"/>
    </location>
</feature>
<gene>
    <name evidence="2" type="ORF">H9872_04685</name>
</gene>
<proteinExistence type="predicted"/>
<sequence>MKRIDELLESIELREEDYEMITEESLTESELDEIKEMVLKTVKKEKEVIDFKDIKRRKSKRWVLPLVATLAIGGSLIAGVTSQNLGEVFKVIFGENASNIGESGLELGISDTQQGITLNVQGIVGDKQNAIILFDIEKSEGESFKGNDIQFGKLSFRVKKGWEFKGWNPFKGFSRVESSSSYGCRRIDEAYQMPNQRIFQLDATLDETLIGKEAVLEITDIIEVQQGDWESEVDLVDFFKKHPGYLEQATIPMPQDLLTYMSEEELKYEGYQEKEIENIMVNIPKRALPSRNLDLDLYPELKSNWKVDNIGFVEGKLHIRMYGVGNPAYTPSFKDALGNEVEMTYNITVTSSSDNQDEDISVGYYVYDIKDIEALSQVKLSSWFQKEIKQNQGTWQVPFTIDIKNQEKQIITNQEIPWYNNTYLTIKEMKLSNLSLQVTYVGEKAYGMPKMKIKFKDGREQEGFRQGGSREKNQIECIYTFGVPIDISEVESIKINEVEIQVE</sequence>